<dbReference type="Proteomes" id="UP000185557">
    <property type="component" value="Unassembled WGS sequence"/>
</dbReference>
<reference evidence="1 2" key="1">
    <citation type="submission" date="2016-11" db="EMBL/GenBank/DDBJ databases">
        <title>Draft Genome Sequences of Nine Cyanobacterial Strains from Diverse Habitats.</title>
        <authorList>
            <person name="Zhu T."/>
            <person name="Hou S."/>
            <person name="Lu X."/>
            <person name="Hess W.R."/>
        </authorList>
    </citation>
    <scope>NUCLEOTIDE SEQUENCE [LARGE SCALE GENOMIC DNA]</scope>
    <source>
        <strain evidence="1 2">NIES-30</strain>
    </source>
</reference>
<comment type="caution">
    <text evidence="1">The sequence shown here is derived from an EMBL/GenBank/DDBJ whole genome shotgun (WGS) entry which is preliminary data.</text>
</comment>
<dbReference type="RefSeq" id="WP_073609719.1">
    <property type="nucleotide sequence ID" value="NZ_MRCG01000014.1"/>
</dbReference>
<dbReference type="EMBL" id="MRCG01000014">
    <property type="protein sequence ID" value="OKH46087.1"/>
    <property type="molecule type" value="Genomic_DNA"/>
</dbReference>
<evidence type="ECO:0000313" key="1">
    <source>
        <dbReference type="EMBL" id="OKH46087.1"/>
    </source>
</evidence>
<organism evidence="1 2">
    <name type="scientific">Phormidium tenue NIES-30</name>
    <dbReference type="NCBI Taxonomy" id="549789"/>
    <lineage>
        <taxon>Bacteria</taxon>
        <taxon>Bacillati</taxon>
        <taxon>Cyanobacteriota</taxon>
        <taxon>Cyanophyceae</taxon>
        <taxon>Oscillatoriophycideae</taxon>
        <taxon>Oscillatoriales</taxon>
        <taxon>Oscillatoriaceae</taxon>
        <taxon>Phormidium</taxon>
    </lineage>
</organism>
<proteinExistence type="predicted"/>
<protein>
    <submittedName>
        <fullName evidence="1">Uncharacterized protein</fullName>
    </submittedName>
</protein>
<evidence type="ECO:0000313" key="2">
    <source>
        <dbReference type="Proteomes" id="UP000185557"/>
    </source>
</evidence>
<dbReference type="AlphaFoldDB" id="A0A1U7J1V3"/>
<name>A0A1U7J1V3_9CYAN</name>
<sequence length="95" mass="10327">MADDISKQLKQLSNLTPEARARVSEALKANIEKELITGPISPGGSAAAFSRGILFSRSTSSFKELEETVINSAVELDDVKFKSFVERLSAIRGQQ</sequence>
<gene>
    <name evidence="1" type="ORF">NIES30_17445</name>
</gene>
<accession>A0A1U7J1V3</accession>
<keyword evidence="2" id="KW-1185">Reference proteome</keyword>